<protein>
    <submittedName>
        <fullName evidence="2">Uncharacterized protein</fullName>
    </submittedName>
</protein>
<feature type="coiled-coil region" evidence="1">
    <location>
        <begin position="180"/>
        <end position="207"/>
    </location>
</feature>
<sequence>MKSKSEFYKAYFTTLAEQGIEVQRSTSADYLADLFWKDQLVAFYTRMDTVERNPFVTVPDRLISQIQDLARKTALQLGICTEKPYTENTPKVANGVYKLCDYGDVVLACKHHPLFEYVFSTYRLSPDNNTPVQRQYFYDKEQALESFACRSGLVDEKKLFSENELILIHDEIVKFLISPNDKTIEQFEQAQILIEKLEDLLPELSDRDIQLDYDQQFAYDYDGNPDALELAEDR</sequence>
<name>A0A3P3UC69_9BACL</name>
<gene>
    <name evidence="2" type="ORF">EHV15_33100</name>
</gene>
<evidence type="ECO:0000313" key="3">
    <source>
        <dbReference type="Proteomes" id="UP000267017"/>
    </source>
</evidence>
<dbReference type="EMBL" id="RRCN01000001">
    <property type="protein sequence ID" value="RRJ67228.1"/>
    <property type="molecule type" value="Genomic_DNA"/>
</dbReference>
<keyword evidence="3" id="KW-1185">Reference proteome</keyword>
<dbReference type="Proteomes" id="UP000267017">
    <property type="component" value="Unassembled WGS sequence"/>
</dbReference>
<evidence type="ECO:0000313" key="2">
    <source>
        <dbReference type="EMBL" id="RRJ67228.1"/>
    </source>
</evidence>
<proteinExistence type="predicted"/>
<dbReference type="RefSeq" id="WP_128635007.1">
    <property type="nucleotide sequence ID" value="NZ_RRCN01000001.1"/>
</dbReference>
<dbReference type="OrthoDB" id="1794713at2"/>
<comment type="caution">
    <text evidence="2">The sequence shown here is derived from an EMBL/GenBank/DDBJ whole genome shotgun (WGS) entry which is preliminary data.</text>
</comment>
<dbReference type="AlphaFoldDB" id="A0A3P3UC69"/>
<evidence type="ECO:0000256" key="1">
    <source>
        <dbReference type="SAM" id="Coils"/>
    </source>
</evidence>
<reference evidence="2 3" key="1">
    <citation type="submission" date="2018-11" db="EMBL/GenBank/DDBJ databases">
        <title>Genome sequencing of Paenibacillus sp. KCOM 3021 (= ChDC PVNT-B20).</title>
        <authorList>
            <person name="Kook J.-K."/>
            <person name="Park S.-N."/>
            <person name="Lim Y.K."/>
        </authorList>
    </citation>
    <scope>NUCLEOTIDE SEQUENCE [LARGE SCALE GENOMIC DNA]</scope>
    <source>
        <strain evidence="2 3">KCOM 3021</strain>
    </source>
</reference>
<keyword evidence="1" id="KW-0175">Coiled coil</keyword>
<accession>A0A3P3UC69</accession>
<organism evidence="2 3">
    <name type="scientific">Paenibacillus oralis</name>
    <dbReference type="NCBI Taxonomy" id="2490856"/>
    <lineage>
        <taxon>Bacteria</taxon>
        <taxon>Bacillati</taxon>
        <taxon>Bacillota</taxon>
        <taxon>Bacilli</taxon>
        <taxon>Bacillales</taxon>
        <taxon>Paenibacillaceae</taxon>
        <taxon>Paenibacillus</taxon>
    </lineage>
</organism>